<dbReference type="PANTHER" id="PTHR43854">
    <property type="entry name" value="INDOLEPYRUVATE OXIDOREDUCTASE SUBUNIT IORB"/>
    <property type="match status" value="1"/>
</dbReference>
<evidence type="ECO:0000313" key="4">
    <source>
        <dbReference type="EMBL" id="OUN04297.1"/>
    </source>
</evidence>
<dbReference type="RefSeq" id="WP_087401192.1">
    <property type="nucleotide sequence ID" value="NZ_AP025562.1"/>
</dbReference>
<sequence length="200" mass="21133">MKRDIILSGVGGQGILSIATVIGRAALDQGLHIKQAEVHGMSQRGGDVQSNLRISSDEIASDLIPRGAADLIISLEPMEALRYLPWLSTGGWVITNTAPLVNIPDYPDADTLGREIASLPHSVALDVDAIARQAASPRAANIVLLGAAAPFLGIAPEKLEAGIRAIFTRKGDAIVDTNLAAFRAGYAYAQKQTAQWEGCR</sequence>
<protein>
    <submittedName>
        <fullName evidence="3 4">Indolepyruvate oxidoreductase</fullName>
    </submittedName>
</protein>
<evidence type="ECO:0000313" key="6">
    <source>
        <dbReference type="Proteomes" id="UP000322940"/>
    </source>
</evidence>
<evidence type="ECO:0000259" key="2">
    <source>
        <dbReference type="Pfam" id="PF01558"/>
    </source>
</evidence>
<dbReference type="eggNOG" id="COG1014">
    <property type="taxonomic scope" value="Bacteria"/>
</dbReference>
<keyword evidence="1" id="KW-0560">Oxidoreductase</keyword>
<dbReference type="Proteomes" id="UP000322940">
    <property type="component" value="Unassembled WGS sequence"/>
</dbReference>
<dbReference type="GO" id="GO:0016903">
    <property type="term" value="F:oxidoreductase activity, acting on the aldehyde or oxo group of donors"/>
    <property type="evidence" value="ECO:0007669"/>
    <property type="project" value="InterPro"/>
</dbReference>
<dbReference type="AlphaFoldDB" id="A0A1Y3R0Z0"/>
<dbReference type="EMBL" id="NFHB01000002">
    <property type="protein sequence ID" value="OUN04297.1"/>
    <property type="molecule type" value="Genomic_DNA"/>
</dbReference>
<organism evidence="4 5">
    <name type="scientific">Alistipes onderdonkii</name>
    <dbReference type="NCBI Taxonomy" id="328813"/>
    <lineage>
        <taxon>Bacteria</taxon>
        <taxon>Pseudomonadati</taxon>
        <taxon>Bacteroidota</taxon>
        <taxon>Bacteroidia</taxon>
        <taxon>Bacteroidales</taxon>
        <taxon>Rikenellaceae</taxon>
        <taxon>Alistipes</taxon>
    </lineage>
</organism>
<dbReference type="Proteomes" id="UP000195772">
    <property type="component" value="Unassembled WGS sequence"/>
</dbReference>
<dbReference type="InterPro" id="IPR052198">
    <property type="entry name" value="IorB_Oxidoreductase"/>
</dbReference>
<dbReference type="Pfam" id="PF01558">
    <property type="entry name" value="POR"/>
    <property type="match status" value="1"/>
</dbReference>
<feature type="domain" description="Pyruvate/ketoisovalerate oxidoreductase catalytic" evidence="2">
    <location>
        <begin position="11"/>
        <end position="187"/>
    </location>
</feature>
<dbReference type="Gene3D" id="3.40.920.10">
    <property type="entry name" value="Pyruvate-ferredoxin oxidoreductase, PFOR, domain III"/>
    <property type="match status" value="1"/>
</dbReference>
<dbReference type="PANTHER" id="PTHR43854:SF1">
    <property type="entry name" value="INDOLEPYRUVATE OXIDOREDUCTASE SUBUNIT IORB"/>
    <property type="match status" value="1"/>
</dbReference>
<gene>
    <name evidence="4" type="ORF">B5G41_03020</name>
    <name evidence="3" type="ORF">F2Y10_11135</name>
</gene>
<evidence type="ECO:0000256" key="1">
    <source>
        <dbReference type="ARBA" id="ARBA00023002"/>
    </source>
</evidence>
<dbReference type="EMBL" id="VVXH01000010">
    <property type="protein sequence ID" value="KAA2377574.1"/>
    <property type="molecule type" value="Genomic_DNA"/>
</dbReference>
<dbReference type="InterPro" id="IPR019752">
    <property type="entry name" value="Pyrv/ketoisovalerate_OxRed_cat"/>
</dbReference>
<accession>A0A1Y3R0Z0</accession>
<proteinExistence type="predicted"/>
<dbReference type="SUPFAM" id="SSF53323">
    <property type="entry name" value="Pyruvate-ferredoxin oxidoreductase, PFOR, domain III"/>
    <property type="match status" value="1"/>
</dbReference>
<reference evidence="5" key="1">
    <citation type="submission" date="2017-04" db="EMBL/GenBank/DDBJ databases">
        <title>Function of individual gut microbiota members based on whole genome sequencing of pure cultures obtained from chicken caecum.</title>
        <authorList>
            <person name="Medvecky M."/>
            <person name="Cejkova D."/>
            <person name="Polansky O."/>
            <person name="Karasova D."/>
            <person name="Kubasova T."/>
            <person name="Cizek A."/>
            <person name="Rychlik I."/>
        </authorList>
    </citation>
    <scope>NUCLEOTIDE SEQUENCE [LARGE SCALE GENOMIC DNA]</scope>
    <source>
        <strain evidence="5">An90</strain>
    </source>
</reference>
<dbReference type="NCBIfam" id="NF005324">
    <property type="entry name" value="PRK06853.1-4"/>
    <property type="match status" value="1"/>
</dbReference>
<evidence type="ECO:0000313" key="3">
    <source>
        <dbReference type="EMBL" id="KAA2377574.1"/>
    </source>
</evidence>
<dbReference type="OrthoDB" id="9789125at2"/>
<comment type="caution">
    <text evidence="4">The sequence shown here is derived from an EMBL/GenBank/DDBJ whole genome shotgun (WGS) entry which is preliminary data.</text>
</comment>
<reference evidence="4" key="2">
    <citation type="journal article" date="2018" name="BMC Genomics">
        <title>Whole genome sequencing and function prediction of 133 gut anaerobes isolated from chicken caecum in pure cultures.</title>
        <authorList>
            <person name="Medvecky M."/>
            <person name="Cejkova D."/>
            <person name="Polansky O."/>
            <person name="Karasova D."/>
            <person name="Kubasova T."/>
            <person name="Cizek A."/>
            <person name="Rychlik I."/>
        </authorList>
    </citation>
    <scope>NUCLEOTIDE SEQUENCE</scope>
    <source>
        <strain evidence="4">An90</strain>
    </source>
</reference>
<name>A0A1Y3R0Z0_9BACT</name>
<evidence type="ECO:0000313" key="5">
    <source>
        <dbReference type="Proteomes" id="UP000195772"/>
    </source>
</evidence>
<dbReference type="InterPro" id="IPR002869">
    <property type="entry name" value="Pyrv_flavodox_OxRed_cen"/>
</dbReference>
<keyword evidence="4" id="KW-0670">Pyruvate</keyword>
<reference evidence="3 6" key="3">
    <citation type="journal article" date="2019" name="Nat. Med.">
        <title>A library of human gut bacterial isolates paired with longitudinal multiomics data enables mechanistic microbiome research.</title>
        <authorList>
            <person name="Poyet M."/>
            <person name="Groussin M."/>
            <person name="Gibbons S.M."/>
            <person name="Avila-Pacheco J."/>
            <person name="Jiang X."/>
            <person name="Kearney S.M."/>
            <person name="Perrotta A.R."/>
            <person name="Berdy B."/>
            <person name="Zhao S."/>
            <person name="Lieberman T.D."/>
            <person name="Swanson P.K."/>
            <person name="Smith M."/>
            <person name="Roesemann S."/>
            <person name="Alexander J.E."/>
            <person name="Rich S.A."/>
            <person name="Livny J."/>
            <person name="Vlamakis H."/>
            <person name="Clish C."/>
            <person name="Bullock K."/>
            <person name="Deik A."/>
            <person name="Scott J."/>
            <person name="Pierce K.A."/>
            <person name="Xavier R.J."/>
            <person name="Alm E.J."/>
        </authorList>
    </citation>
    <scope>NUCLEOTIDE SEQUENCE [LARGE SCALE GENOMIC DNA]</scope>
    <source>
        <strain evidence="3 6">BIOML-A266</strain>
    </source>
</reference>